<evidence type="ECO:0000313" key="1">
    <source>
        <dbReference type="EMBL" id="BBH94216.1"/>
    </source>
</evidence>
<protein>
    <recommendedName>
        <fullName evidence="2">KOW domain-containing protein</fullName>
    </recommendedName>
</protein>
<proteinExistence type="predicted"/>
<sequence>MAYPLGWSVRLQVVVRRERWPGGSRAGAVALVYPGQMVEPDQPVIRLKREERSEELGDLPRLSLPAITRKLPAIQPASAAHRLSDTETALAVPALGEETVPAGLRGRVVDVTARGGVVIESQVVAVQGVLGAGPQVAGILTLWRSLDGSGSRSSVQPIPPGAILVVPGPLSFLLLRHALNSGVVGIVASSIFLRDLEGFLHADLLELVNSPNAEALQSRLPPLTIMLTEGLGSLAMPARLLQLLSCYQGRVALLSGFTSVRHHVLPELLISLTAAEAEALPSQEPDLTLVPGARVRVCCGDYRGRTGEILSLFLHRQRLPSGVYAQAARVLLEEGEVIVAALSCLDRIG</sequence>
<evidence type="ECO:0008006" key="2">
    <source>
        <dbReference type="Google" id="ProtNLM"/>
    </source>
</evidence>
<dbReference type="EMBL" id="AP019377">
    <property type="protein sequence ID" value="BBH94216.1"/>
    <property type="molecule type" value="Genomic_DNA"/>
</dbReference>
<dbReference type="AlphaFoldDB" id="A0A455T331"/>
<name>A0A455T331_9CHLR</name>
<reference evidence="1" key="1">
    <citation type="submission" date="2018-12" db="EMBL/GenBank/DDBJ databases">
        <title>Novel natural products biosynthetic potential of the class Ktedonobacteria.</title>
        <authorList>
            <person name="Zheng Y."/>
            <person name="Saitou A."/>
            <person name="Wang C.M."/>
            <person name="Toyoda A."/>
            <person name="Minakuchi Y."/>
            <person name="Sekiguchi Y."/>
            <person name="Ueda K."/>
            <person name="Takano H."/>
            <person name="Sakai Y."/>
            <person name="Yokota A."/>
            <person name="Yabe S."/>
        </authorList>
    </citation>
    <scope>NUCLEOTIDE SEQUENCE</scope>
    <source>
        <strain evidence="1">A3-2</strain>
    </source>
</reference>
<gene>
    <name evidence="1" type="ORF">KTA_24150</name>
</gene>
<accession>A0A455T331</accession>
<organism evidence="1">
    <name type="scientific">Thermogemmatispora argillosa</name>
    <dbReference type="NCBI Taxonomy" id="2045280"/>
    <lineage>
        <taxon>Bacteria</taxon>
        <taxon>Bacillati</taxon>
        <taxon>Chloroflexota</taxon>
        <taxon>Ktedonobacteria</taxon>
        <taxon>Thermogemmatisporales</taxon>
        <taxon>Thermogemmatisporaceae</taxon>
        <taxon>Thermogemmatispora</taxon>
    </lineage>
</organism>